<comment type="caution">
    <text evidence="1">The sequence shown here is derived from an EMBL/GenBank/DDBJ whole genome shotgun (WGS) entry which is preliminary data.</text>
</comment>
<dbReference type="Proteomes" id="UP000326396">
    <property type="component" value="Linkage Group LG19"/>
</dbReference>
<accession>A0A5N6NMC9</accession>
<evidence type="ECO:0000313" key="2">
    <source>
        <dbReference type="Proteomes" id="UP000326396"/>
    </source>
</evidence>
<organism evidence="1 2">
    <name type="scientific">Mikania micrantha</name>
    <name type="common">bitter vine</name>
    <dbReference type="NCBI Taxonomy" id="192012"/>
    <lineage>
        <taxon>Eukaryota</taxon>
        <taxon>Viridiplantae</taxon>
        <taxon>Streptophyta</taxon>
        <taxon>Embryophyta</taxon>
        <taxon>Tracheophyta</taxon>
        <taxon>Spermatophyta</taxon>
        <taxon>Magnoliopsida</taxon>
        <taxon>eudicotyledons</taxon>
        <taxon>Gunneridae</taxon>
        <taxon>Pentapetalae</taxon>
        <taxon>asterids</taxon>
        <taxon>campanulids</taxon>
        <taxon>Asterales</taxon>
        <taxon>Asteraceae</taxon>
        <taxon>Asteroideae</taxon>
        <taxon>Heliantheae alliance</taxon>
        <taxon>Eupatorieae</taxon>
        <taxon>Mikania</taxon>
    </lineage>
</organism>
<name>A0A5N6NMC9_9ASTR</name>
<protein>
    <submittedName>
        <fullName evidence="1">Uncharacterized protein</fullName>
    </submittedName>
</protein>
<dbReference type="EMBL" id="SZYD01000011">
    <property type="protein sequence ID" value="KAD4889267.1"/>
    <property type="molecule type" value="Genomic_DNA"/>
</dbReference>
<gene>
    <name evidence="1" type="ORF">E3N88_21340</name>
</gene>
<proteinExistence type="predicted"/>
<dbReference type="AlphaFoldDB" id="A0A5N6NMC9"/>
<reference evidence="1 2" key="1">
    <citation type="submission" date="2019-05" db="EMBL/GenBank/DDBJ databases">
        <title>Mikania micrantha, genome provides insights into the molecular mechanism of rapid growth.</title>
        <authorList>
            <person name="Liu B."/>
        </authorList>
    </citation>
    <scope>NUCLEOTIDE SEQUENCE [LARGE SCALE GENOMIC DNA]</scope>
    <source>
        <strain evidence="1">NLD-2019</strain>
        <tissue evidence="1">Leaf</tissue>
    </source>
</reference>
<sequence length="206" mass="22939">MTEEKAEGLATFNIRVYRLSFACVVAQFSSSSFGILLQFSPNDCCVRKEEPFPLPFLRQRTYATPAPQTICCYHYIRPKSPLIKSYYLRPLKGLSLCSDRSNYAGVRSREGNTGTTSGLALGSKGVNIKEQAVETLNLISQFCRISKKMVQLKLGQQPTGSDVLVNLINRLWMSRCWKPISLDGDGDFLAGDWVLEAVGRWLLGGS</sequence>
<evidence type="ECO:0000313" key="1">
    <source>
        <dbReference type="EMBL" id="KAD4889267.1"/>
    </source>
</evidence>
<keyword evidence="2" id="KW-1185">Reference proteome</keyword>